<dbReference type="CDD" id="cd00430">
    <property type="entry name" value="PLPDE_III_AR"/>
    <property type="match status" value="1"/>
</dbReference>
<reference evidence="9 10" key="1">
    <citation type="journal article" date="2015" name="Genome Announc.">
        <title>Complete Genome Sequence of the Novel Leech Symbiont Mucinivorans hirudinis M3T.</title>
        <authorList>
            <person name="Nelson M.C."/>
            <person name="Bomar L."/>
            <person name="Graf J."/>
        </authorList>
    </citation>
    <scope>NUCLEOTIDE SEQUENCE [LARGE SCALE GENOMIC DNA]</scope>
    <source>
        <strain evidence="10">M3</strain>
    </source>
</reference>
<dbReference type="InterPro" id="IPR001608">
    <property type="entry name" value="Ala_racemase_N"/>
</dbReference>
<dbReference type="GO" id="GO:0005524">
    <property type="term" value="F:ATP binding"/>
    <property type="evidence" value="ECO:0007669"/>
    <property type="project" value="InterPro"/>
</dbReference>
<dbReference type="eggNOG" id="COG0770">
    <property type="taxonomic scope" value="Bacteria"/>
</dbReference>
<dbReference type="PATRIC" id="fig|1433126.3.peg.2739"/>
<dbReference type="SUPFAM" id="SSF53244">
    <property type="entry name" value="MurD-like peptide ligases, peptide-binding domain"/>
    <property type="match status" value="1"/>
</dbReference>
<comment type="function">
    <text evidence="5">Catalyzes the interconversion of L-alanine and D-alanine. May also act on other amino acids.</text>
</comment>
<dbReference type="EC" id="5.1.1.1" evidence="5"/>
<sequence>MEALQRWAAYHRSKYEGSVIAITGSNGKTVVKEWFAQLWDSQKNGKLFRSPRSYNSQLGVALSLLMIEGDERVAFIEAGISQPGEMERLRQMIRPNVGVLTNIGDAHLQNFSSTAELESEKMLLFADCPLLIKADCTIQDINSQNLDLVLSIYRKLGLHHKPQQEIESLAMRLEIKEGINNSTIINDSYINDLASLTIALDYQNRLPKQRRVLIFSELEGGDYAQAAAIIARNNLDLFVGIGEGVFENRALFPTQSYFYKTTGDFFNLFDNKLISDSTILLKGSRKFAFEKISAHLSAKSHTTFMEVDLEQMAENLNRHRALLAKDCRTMAMVKANSYGSGSVEVAAMLERQKVDYLAVAYTDEGVTLRNGGIKTPIVVLNADPASYDAMVEANLEPEIYSLSSLLSFISTTRRYGLSSYPVHIKLDTGMHRLGFLENEIGELHKIISNQSYIKVASIFSHLAAADDPAQDEFTEGQIAKFRTMASELPAALWHICNSAGIERFPQAHFDMVRLGIGLYKDAISLKTRIVQIKNIAKDETIGYGRWGVAHKGMRLAILPIGYADGLNRRLGRGVGKVNVNGALCPIVGNVCMDTVMVDVSKVDCIEGDEAVIFGNSPAVEQVAAWLDTISYEVLTSVSSRIKRVYIN</sequence>
<evidence type="ECO:0000256" key="4">
    <source>
        <dbReference type="ARBA" id="ARBA00023235"/>
    </source>
</evidence>
<dbReference type="HOGENOM" id="CLU_372082_0_0_10"/>
<comment type="catalytic activity">
    <reaction evidence="1 5">
        <text>L-alanine = D-alanine</text>
        <dbReference type="Rhea" id="RHEA:20249"/>
        <dbReference type="ChEBI" id="CHEBI:57416"/>
        <dbReference type="ChEBI" id="CHEBI:57972"/>
        <dbReference type="EC" id="5.1.1.1"/>
    </reaction>
</comment>
<dbReference type="GO" id="GO:0008784">
    <property type="term" value="F:alanine racemase activity"/>
    <property type="evidence" value="ECO:0007669"/>
    <property type="project" value="UniProtKB-UniRule"/>
</dbReference>
<dbReference type="Proteomes" id="UP000027616">
    <property type="component" value="Chromosome I"/>
</dbReference>
<keyword evidence="4 5" id="KW-0413">Isomerase</keyword>
<feature type="active site" description="Proton acceptor; specific for L-alanine" evidence="5">
    <location>
        <position position="543"/>
    </location>
</feature>
<evidence type="ECO:0000256" key="5">
    <source>
        <dbReference type="HAMAP-Rule" id="MF_01201"/>
    </source>
</evidence>
<keyword evidence="10" id="KW-1185">Reference proteome</keyword>
<dbReference type="PANTHER" id="PTHR30511:SF0">
    <property type="entry name" value="ALANINE RACEMASE, CATABOLIC-RELATED"/>
    <property type="match status" value="1"/>
</dbReference>
<evidence type="ECO:0000256" key="1">
    <source>
        <dbReference type="ARBA" id="ARBA00000316"/>
    </source>
</evidence>
<feature type="active site" description="Proton acceptor; specific for D-alanine" evidence="5">
    <location>
        <position position="334"/>
    </location>
</feature>
<comment type="similarity">
    <text evidence="5">Belongs to the alanine racemase family.</text>
</comment>
<dbReference type="EMBL" id="HG934468">
    <property type="protein sequence ID" value="CDN32835.1"/>
    <property type="molecule type" value="Genomic_DNA"/>
</dbReference>
<comment type="cofactor">
    <cofactor evidence="2 5 6">
        <name>pyridoxal 5'-phosphate</name>
        <dbReference type="ChEBI" id="CHEBI:597326"/>
    </cofactor>
</comment>
<dbReference type="eggNOG" id="COG0787">
    <property type="taxonomic scope" value="Bacteria"/>
</dbReference>
<dbReference type="STRING" id="1433126.BN938_2768"/>
<evidence type="ECO:0000256" key="6">
    <source>
        <dbReference type="PIRSR" id="PIRSR600821-50"/>
    </source>
</evidence>
<dbReference type="SUPFAM" id="SSF53623">
    <property type="entry name" value="MurD-like peptide ligases, catalytic domain"/>
    <property type="match status" value="1"/>
</dbReference>
<dbReference type="InterPro" id="IPR000821">
    <property type="entry name" value="Ala_racemase"/>
</dbReference>
<dbReference type="GO" id="GO:0016881">
    <property type="term" value="F:acid-amino acid ligase activity"/>
    <property type="evidence" value="ECO:0007669"/>
    <property type="project" value="InterPro"/>
</dbReference>
<dbReference type="Gene3D" id="2.40.37.10">
    <property type="entry name" value="Lyase, Ornithine Decarboxylase, Chain A, domain 1"/>
    <property type="match status" value="1"/>
</dbReference>
<dbReference type="SMART" id="SM01005">
    <property type="entry name" value="Ala_racemase_C"/>
    <property type="match status" value="1"/>
</dbReference>
<protein>
    <recommendedName>
        <fullName evidence="5">Alanine racemase</fullName>
        <ecNumber evidence="5">5.1.1.1</ecNumber>
    </recommendedName>
</protein>
<evidence type="ECO:0000313" key="10">
    <source>
        <dbReference type="Proteomes" id="UP000027616"/>
    </source>
</evidence>
<keyword evidence="9" id="KW-0436">Ligase</keyword>
<dbReference type="UniPathway" id="UPA00042">
    <property type="reaction ID" value="UER00497"/>
</dbReference>
<dbReference type="Pfam" id="PF08245">
    <property type="entry name" value="Mur_ligase_M"/>
    <property type="match status" value="1"/>
</dbReference>
<feature type="binding site" evidence="5 7">
    <location>
        <position position="592"/>
    </location>
    <ligand>
        <name>substrate</name>
    </ligand>
</feature>
<feature type="domain" description="Alanine racemase C-terminal" evidence="8">
    <location>
        <begin position="522"/>
        <end position="646"/>
    </location>
</feature>
<dbReference type="FunFam" id="3.20.20.10:FF:000002">
    <property type="entry name" value="Alanine racemase"/>
    <property type="match status" value="1"/>
</dbReference>
<gene>
    <name evidence="9" type="ORF">BN938_2768</name>
</gene>
<dbReference type="InterPro" id="IPR009006">
    <property type="entry name" value="Ala_racemase/Decarboxylase_C"/>
</dbReference>
<comment type="pathway">
    <text evidence="5">Amino-acid biosynthesis; D-alanine biosynthesis; D-alanine from L-alanine: step 1/1.</text>
</comment>
<dbReference type="Pfam" id="PF00842">
    <property type="entry name" value="Ala_racemase_C"/>
    <property type="match status" value="1"/>
</dbReference>
<dbReference type="Gene3D" id="3.90.190.20">
    <property type="entry name" value="Mur ligase, C-terminal domain"/>
    <property type="match status" value="1"/>
</dbReference>
<dbReference type="Gene3D" id="3.40.1190.10">
    <property type="entry name" value="Mur-like, catalytic domain"/>
    <property type="match status" value="1"/>
</dbReference>
<dbReference type="NCBIfam" id="TIGR00492">
    <property type="entry name" value="alr"/>
    <property type="match status" value="1"/>
</dbReference>
<dbReference type="GO" id="GO:0005829">
    <property type="term" value="C:cytosol"/>
    <property type="evidence" value="ECO:0007669"/>
    <property type="project" value="TreeGrafter"/>
</dbReference>
<dbReference type="KEGG" id="rbc:BN938_2768"/>
<proteinExistence type="inferred from homology"/>
<dbReference type="PANTHER" id="PTHR30511">
    <property type="entry name" value="ALANINE RACEMASE"/>
    <property type="match status" value="1"/>
</dbReference>
<keyword evidence="3 5" id="KW-0663">Pyridoxal phosphate</keyword>
<dbReference type="GO" id="GO:0030632">
    <property type="term" value="P:D-alanine biosynthetic process"/>
    <property type="evidence" value="ECO:0007669"/>
    <property type="project" value="UniProtKB-UniRule"/>
</dbReference>
<dbReference type="Gene3D" id="3.20.20.10">
    <property type="entry name" value="Alanine racemase"/>
    <property type="match status" value="1"/>
</dbReference>
<evidence type="ECO:0000313" key="9">
    <source>
        <dbReference type="EMBL" id="CDN32835.1"/>
    </source>
</evidence>
<dbReference type="AlphaFoldDB" id="A0A060RB54"/>
<evidence type="ECO:0000259" key="8">
    <source>
        <dbReference type="SMART" id="SM01005"/>
    </source>
</evidence>
<evidence type="ECO:0000256" key="2">
    <source>
        <dbReference type="ARBA" id="ARBA00001933"/>
    </source>
</evidence>
<dbReference type="InterPro" id="IPR013221">
    <property type="entry name" value="Mur_ligase_cen"/>
</dbReference>
<dbReference type="SUPFAM" id="SSF50621">
    <property type="entry name" value="Alanine racemase C-terminal domain-like"/>
    <property type="match status" value="1"/>
</dbReference>
<accession>A0A060RB54</accession>
<feature type="binding site" evidence="5 7">
    <location>
        <position position="432"/>
    </location>
    <ligand>
        <name>substrate</name>
    </ligand>
</feature>
<dbReference type="InterPro" id="IPR036615">
    <property type="entry name" value="Mur_ligase_C_dom_sf"/>
</dbReference>
<dbReference type="InterPro" id="IPR036565">
    <property type="entry name" value="Mur-like_cat_sf"/>
</dbReference>
<dbReference type="PRINTS" id="PR00992">
    <property type="entry name" value="ALARACEMASE"/>
</dbReference>
<evidence type="ECO:0000256" key="3">
    <source>
        <dbReference type="ARBA" id="ARBA00022898"/>
    </source>
</evidence>
<dbReference type="GO" id="GO:0030170">
    <property type="term" value="F:pyridoxal phosphate binding"/>
    <property type="evidence" value="ECO:0007669"/>
    <property type="project" value="UniProtKB-UniRule"/>
</dbReference>
<dbReference type="InterPro" id="IPR029066">
    <property type="entry name" value="PLP-binding_barrel"/>
</dbReference>
<evidence type="ECO:0000256" key="7">
    <source>
        <dbReference type="PIRSR" id="PIRSR600821-52"/>
    </source>
</evidence>
<feature type="modified residue" description="N6-(pyridoxal phosphate)lysine" evidence="5 6">
    <location>
        <position position="334"/>
    </location>
</feature>
<dbReference type="HAMAP" id="MF_01201">
    <property type="entry name" value="Ala_racemase"/>
    <property type="match status" value="1"/>
</dbReference>
<name>A0A060RB54_9BACT</name>
<dbReference type="Pfam" id="PF01168">
    <property type="entry name" value="Ala_racemase_N"/>
    <property type="match status" value="1"/>
</dbReference>
<dbReference type="SUPFAM" id="SSF51419">
    <property type="entry name" value="PLP-binding barrel"/>
    <property type="match status" value="1"/>
</dbReference>
<dbReference type="InterPro" id="IPR011079">
    <property type="entry name" value="Ala_racemase_C"/>
</dbReference>
<organism evidence="9 10">
    <name type="scientific">Mucinivorans hirudinis</name>
    <dbReference type="NCBI Taxonomy" id="1433126"/>
    <lineage>
        <taxon>Bacteria</taxon>
        <taxon>Pseudomonadati</taxon>
        <taxon>Bacteroidota</taxon>
        <taxon>Bacteroidia</taxon>
        <taxon>Bacteroidales</taxon>
        <taxon>Rikenellaceae</taxon>
        <taxon>Mucinivorans</taxon>
    </lineage>
</organism>